<dbReference type="Gene3D" id="2.60.20.10">
    <property type="entry name" value="Crystallins"/>
    <property type="match status" value="1"/>
</dbReference>
<organism evidence="1 2">
    <name type="scientific">Parabacteroides hominis</name>
    <dbReference type="NCBI Taxonomy" id="2763057"/>
    <lineage>
        <taxon>Bacteria</taxon>
        <taxon>Pseudomonadati</taxon>
        <taxon>Bacteroidota</taxon>
        <taxon>Bacteroidia</taxon>
        <taxon>Bacteroidales</taxon>
        <taxon>Tannerellaceae</taxon>
        <taxon>Parabacteroides</taxon>
    </lineage>
</organism>
<dbReference type="EMBL" id="JACOOJ010000019">
    <property type="protein sequence ID" value="MBC5633382.1"/>
    <property type="molecule type" value="Genomic_DNA"/>
</dbReference>
<comment type="caution">
    <text evidence="1">The sequence shown here is derived from an EMBL/GenBank/DDBJ whole genome shotgun (WGS) entry which is preliminary data.</text>
</comment>
<evidence type="ECO:0000313" key="2">
    <source>
        <dbReference type="Proteomes" id="UP000651475"/>
    </source>
</evidence>
<accession>A0ABR7DPU9</accession>
<dbReference type="PROSITE" id="PS51257">
    <property type="entry name" value="PROKAR_LIPOPROTEIN"/>
    <property type="match status" value="1"/>
</dbReference>
<dbReference type="Proteomes" id="UP000651475">
    <property type="component" value="Unassembled WGS sequence"/>
</dbReference>
<dbReference type="RefSeq" id="WP_186930118.1">
    <property type="nucleotide sequence ID" value="NZ_JACOOJ010000019.1"/>
</dbReference>
<evidence type="ECO:0000313" key="1">
    <source>
        <dbReference type="EMBL" id="MBC5633382.1"/>
    </source>
</evidence>
<sequence length="255" mass="29240">MKCNLVNLFFIFLLGILFSCEENIISDTKPRIDVVTKSVDTVNSFSFIYNGEIYESEYVYNNDSTIVFLSDVVEFISKQLENNANLASFVHEDGMIEYFDNVDELQKGINPLLPEVYDLNFTSKITTSATLVVFQKDKCKGRTISSQLNSSIKNVKISTEILNENNMQDEISSIDLVCTYMINESSYPVYVGHGNKCIATFYEHENYSGHSIWFAVDPNSPHCYIHYFKSYPLYPGSSKNWNDKVSSYTFSYDSY</sequence>
<reference evidence="1 2" key="1">
    <citation type="submission" date="2020-08" db="EMBL/GenBank/DDBJ databases">
        <title>Genome public.</title>
        <authorList>
            <person name="Liu C."/>
            <person name="Sun Q."/>
        </authorList>
    </citation>
    <scope>NUCLEOTIDE SEQUENCE [LARGE SCALE GENOMIC DNA]</scope>
    <source>
        <strain evidence="1 2">NSJ-79</strain>
    </source>
</reference>
<name>A0ABR7DPU9_9BACT</name>
<proteinExistence type="predicted"/>
<keyword evidence="2" id="KW-1185">Reference proteome</keyword>
<gene>
    <name evidence="1" type="ORF">H8S65_11490</name>
</gene>
<protein>
    <submittedName>
        <fullName evidence="1">Uncharacterized protein</fullName>
    </submittedName>
</protein>